<sequence length="307" mass="35666">MTKEEDEKEKQIRDAFKKEYDTESRSLVGCIAEALTKRIGGKRRKKFEQIGATSENKTKIEEENHKWLNKFNQDENVSYLRVDCESRDCKEAMVEMKGRIERIENENMEMKEENEQLRRRIRNLENEKSVDVKISRMGVELKGVKNDLDRIKRKMNEYTRIKRMKETKSSTEAVKSSLDEMIQEEAEPIRIGPQNSAPCESTRLNNSSDSSIEILEKCQSTTSNPTESNNTILGSDFIETRSVRVIHKPKKQEKEKQVPSVTLEPFIKMQSETNISNSMLYSDKNNSTKKLTINKDVIEAVKKKSDQ</sequence>
<keyword evidence="3" id="KW-1185">Reference proteome</keyword>
<evidence type="ECO:0000313" key="3">
    <source>
        <dbReference type="Proteomes" id="UP000192639"/>
    </source>
</evidence>
<dbReference type="VEuPathDB" id="MicrosporidiaDB:ECANGB1_1932"/>
<name>A0A1Y1S5E4_9MICR</name>
<dbReference type="AlphaFoldDB" id="A0A1Y1S5E4"/>
<organism evidence="2 3">
    <name type="scientific">Enterospora canceri</name>
    <dbReference type="NCBI Taxonomy" id="1081671"/>
    <lineage>
        <taxon>Eukaryota</taxon>
        <taxon>Fungi</taxon>
        <taxon>Fungi incertae sedis</taxon>
        <taxon>Microsporidia</taxon>
        <taxon>Enterocytozoonidae</taxon>
        <taxon>Enterospora</taxon>
    </lineage>
</organism>
<feature type="coiled-coil region" evidence="1">
    <location>
        <begin position="86"/>
        <end position="161"/>
    </location>
</feature>
<gene>
    <name evidence="2" type="ORF">ECANGB1_1932</name>
</gene>
<comment type="caution">
    <text evidence="2">The sequence shown here is derived from an EMBL/GenBank/DDBJ whole genome shotgun (WGS) entry which is preliminary data.</text>
</comment>
<evidence type="ECO:0000313" key="2">
    <source>
        <dbReference type="EMBL" id="ORD93614.1"/>
    </source>
</evidence>
<reference evidence="2 3" key="1">
    <citation type="journal article" date="2017" name="Environ. Microbiol.">
        <title>Decay of the glycolytic pathway and adaptation to intranuclear parasitism within Enterocytozoonidae microsporidia.</title>
        <authorList>
            <person name="Wiredu Boakye D."/>
            <person name="Jaroenlak P."/>
            <person name="Prachumwat A."/>
            <person name="Williams T.A."/>
            <person name="Bateman K.S."/>
            <person name="Itsathitphaisarn O."/>
            <person name="Sritunyalucksana K."/>
            <person name="Paszkiewicz K.H."/>
            <person name="Moore K.A."/>
            <person name="Stentiford G.D."/>
            <person name="Williams B.A."/>
        </authorList>
    </citation>
    <scope>NUCLEOTIDE SEQUENCE [LARGE SCALE GENOMIC DNA]</scope>
    <source>
        <strain evidence="2 3">GB1</strain>
    </source>
</reference>
<proteinExistence type="predicted"/>
<dbReference type="EMBL" id="LWDP01000062">
    <property type="protein sequence ID" value="ORD93614.1"/>
    <property type="molecule type" value="Genomic_DNA"/>
</dbReference>
<accession>A0A1Y1S5E4</accession>
<evidence type="ECO:0000256" key="1">
    <source>
        <dbReference type="SAM" id="Coils"/>
    </source>
</evidence>
<dbReference type="Proteomes" id="UP000192639">
    <property type="component" value="Unassembled WGS sequence"/>
</dbReference>
<keyword evidence="1" id="KW-0175">Coiled coil</keyword>
<protein>
    <submittedName>
        <fullName evidence="2">Uncharacterized protein</fullName>
    </submittedName>
</protein>